<dbReference type="Gene3D" id="1.25.10.10">
    <property type="entry name" value="Leucine-rich Repeat Variant"/>
    <property type="match status" value="1"/>
</dbReference>
<sequence>MDKPPIRQRPTASEPAPPSTSPAAPTSPGVTSLSPPFGQRDPGSIRGRIQLDDEDRPRKPDTKLKEIDAAIQSATRGDSSAIQHLRELGEPAMRRVAKQFPGELDVHRRDLDTLPPLPAHGALIRVALDLGDALAPYLVEVIHHPNPTVRFYIAFVFMELRHELAIPALGELAFDPDADVRAIAMRVLETYSGEPHFGDTIKVIRAELDSPNRTRQLHSTRAIGTVRDIAAVPKLIDLLTSKERYIQEASLESLCSITGQQLGLKPHRWHNWYADNHQHHRIEWIMSSLAHKDLSVRRWAADELRRITGQRINFLAAGNKQEREIGIRKWIEWWSARGRAEFSG</sequence>
<evidence type="ECO:0000313" key="3">
    <source>
        <dbReference type="Proteomes" id="UP000031599"/>
    </source>
</evidence>
<proteinExistence type="predicted"/>
<dbReference type="InterPro" id="IPR016024">
    <property type="entry name" value="ARM-type_fold"/>
</dbReference>
<gene>
    <name evidence="2" type="ORF">DB30_02139</name>
</gene>
<comment type="caution">
    <text evidence="2">The sequence shown here is derived from an EMBL/GenBank/DDBJ whole genome shotgun (WGS) entry which is preliminary data.</text>
</comment>
<dbReference type="AlphaFoldDB" id="A0A0C2CVT3"/>
<dbReference type="InterPro" id="IPR011989">
    <property type="entry name" value="ARM-like"/>
</dbReference>
<evidence type="ECO:0000313" key="2">
    <source>
        <dbReference type="EMBL" id="KIG11987.1"/>
    </source>
</evidence>
<feature type="compositionally biased region" description="Basic and acidic residues" evidence="1">
    <location>
        <begin position="49"/>
        <end position="63"/>
    </location>
</feature>
<dbReference type="Proteomes" id="UP000031599">
    <property type="component" value="Unassembled WGS sequence"/>
</dbReference>
<dbReference type="EMBL" id="JMCC02000158">
    <property type="protein sequence ID" value="KIG11987.1"/>
    <property type="molecule type" value="Genomic_DNA"/>
</dbReference>
<organism evidence="2 3">
    <name type="scientific">Enhygromyxa salina</name>
    <dbReference type="NCBI Taxonomy" id="215803"/>
    <lineage>
        <taxon>Bacteria</taxon>
        <taxon>Pseudomonadati</taxon>
        <taxon>Myxococcota</taxon>
        <taxon>Polyangia</taxon>
        <taxon>Nannocystales</taxon>
        <taxon>Nannocystaceae</taxon>
        <taxon>Enhygromyxa</taxon>
    </lineage>
</organism>
<name>A0A0C2CVT3_9BACT</name>
<dbReference type="SUPFAM" id="SSF48371">
    <property type="entry name" value="ARM repeat"/>
    <property type="match status" value="1"/>
</dbReference>
<reference evidence="2 3" key="1">
    <citation type="submission" date="2014-12" db="EMBL/GenBank/DDBJ databases">
        <title>Genome assembly of Enhygromyxa salina DSM 15201.</title>
        <authorList>
            <person name="Sharma G."/>
            <person name="Subramanian S."/>
        </authorList>
    </citation>
    <scope>NUCLEOTIDE SEQUENCE [LARGE SCALE GENOMIC DNA]</scope>
    <source>
        <strain evidence="2 3">DSM 15201</strain>
    </source>
</reference>
<evidence type="ECO:0000256" key="1">
    <source>
        <dbReference type="SAM" id="MobiDB-lite"/>
    </source>
</evidence>
<feature type="region of interest" description="Disordered" evidence="1">
    <location>
        <begin position="1"/>
        <end position="63"/>
    </location>
</feature>
<protein>
    <submittedName>
        <fullName evidence="2">General secretion pathway protein E</fullName>
    </submittedName>
</protein>
<accession>A0A0C2CVT3</accession>